<dbReference type="Proteomes" id="UP000215694">
    <property type="component" value="Unassembled WGS sequence"/>
</dbReference>
<comment type="caution">
    <text evidence="1">The sequence shown here is derived from an EMBL/GenBank/DDBJ whole genome shotgun (WGS) entry which is preliminary data.</text>
</comment>
<dbReference type="EMBL" id="NOJY02000020">
    <property type="protein sequence ID" value="RDY26805.1"/>
    <property type="molecule type" value="Genomic_DNA"/>
</dbReference>
<organism evidence="1 2">
    <name type="scientific">Romboutsia weinsteinii</name>
    <dbReference type="NCBI Taxonomy" id="2020949"/>
    <lineage>
        <taxon>Bacteria</taxon>
        <taxon>Bacillati</taxon>
        <taxon>Bacillota</taxon>
        <taxon>Clostridia</taxon>
        <taxon>Peptostreptococcales</taxon>
        <taxon>Peptostreptococcaceae</taxon>
        <taxon>Romboutsia</taxon>
    </lineage>
</organism>
<sequence>MENNKRKYFDRDDFYDWGTDHDIMKASEWLGSEIHIFTMMLKNKPKLEIESNNDYKTYLEERIEKLNFNMEEKFLRMIYLNFYIVVDECLGRVYKTICMYNSSVVANSKIRLEFEDAINCEDKNDITELFVDNILDQALTGISSKLKEINKICKTHYEFEIDKKFIDEANTFRIERNLLVHFNGVVNKRAIKDLSKIYPDIKIGDEIEYTSDKIENLLELFGVHIWNLYENIRDFYDPSKYYNELLKEYEDEEDEEDDK</sequence>
<gene>
    <name evidence="1" type="ORF">CHL78_012095</name>
</gene>
<protein>
    <submittedName>
        <fullName evidence="1">Uncharacterized protein</fullName>
    </submittedName>
</protein>
<proteinExistence type="predicted"/>
<accession>A0A371J259</accession>
<reference evidence="1 2" key="1">
    <citation type="journal article" date="2017" name="Genome Announc.">
        <title>Draft Genome Sequence of Romboutsia weinsteinii sp. nov. Strain CCRI-19649(T) Isolated from Surface Water.</title>
        <authorList>
            <person name="Maheux A.F."/>
            <person name="Boudreau D.K."/>
            <person name="Berube E."/>
            <person name="Boissinot M."/>
            <person name="Cantin P."/>
            <person name="Raymond F."/>
            <person name="Corbeil J."/>
            <person name="Omar R.F."/>
            <person name="Bergeron M.G."/>
        </authorList>
    </citation>
    <scope>NUCLEOTIDE SEQUENCE [LARGE SCALE GENOMIC DNA]</scope>
    <source>
        <strain evidence="1 2">CCRI-19649</strain>
    </source>
</reference>
<dbReference type="OrthoDB" id="3035683at2"/>
<dbReference type="AlphaFoldDB" id="A0A371J259"/>
<dbReference type="RefSeq" id="WP_094367008.1">
    <property type="nucleotide sequence ID" value="NZ_NOJY02000020.1"/>
</dbReference>
<evidence type="ECO:0000313" key="2">
    <source>
        <dbReference type="Proteomes" id="UP000215694"/>
    </source>
</evidence>
<keyword evidence="2" id="KW-1185">Reference proteome</keyword>
<name>A0A371J259_9FIRM</name>
<evidence type="ECO:0000313" key="1">
    <source>
        <dbReference type="EMBL" id="RDY26805.1"/>
    </source>
</evidence>